<gene>
    <name evidence="1" type="ORF">BSAL_92940</name>
</gene>
<accession>A0A0S4J4R3</accession>
<evidence type="ECO:0000313" key="2">
    <source>
        <dbReference type="Proteomes" id="UP000051952"/>
    </source>
</evidence>
<dbReference type="VEuPathDB" id="TriTrypDB:BSAL_92940"/>
<dbReference type="AlphaFoldDB" id="A0A0S4J4R3"/>
<dbReference type="EMBL" id="CYKH01001287">
    <property type="protein sequence ID" value="CUG86400.1"/>
    <property type="molecule type" value="Genomic_DNA"/>
</dbReference>
<keyword evidence="2" id="KW-1185">Reference proteome</keyword>
<reference evidence="2" key="1">
    <citation type="submission" date="2015-09" db="EMBL/GenBank/DDBJ databases">
        <authorList>
            <consortium name="Pathogen Informatics"/>
        </authorList>
    </citation>
    <scope>NUCLEOTIDE SEQUENCE [LARGE SCALE GENOMIC DNA]</scope>
    <source>
        <strain evidence="2">Lake Konstanz</strain>
    </source>
</reference>
<proteinExistence type="predicted"/>
<sequence>MQGNQLPPFPQGMNLLAQVPGLGDQAFECFSLRRSNSNGVLLVEVIHGCGNSNCSASLWRDATRNIPSMRLSFKCFTVGDEAREKVFLQIMAMISTIHCISDGVEAFALAYEDGRRIEEATVAFKIGHKVQVLDFLKDGHALNPVGHTVWAGEMRGGGGEHKLTTRNLLKSSALIEMPSLAVRTNHYLVPTLRCIVDGLYRRSHCLASSSVRWDARCSQATTTMKLLADTHAIQVNLPCLRVHVSFSEMFISHRAFACVA</sequence>
<name>A0A0S4J4R3_BODSA</name>
<organism evidence="1 2">
    <name type="scientific">Bodo saltans</name>
    <name type="common">Flagellated protozoan</name>
    <dbReference type="NCBI Taxonomy" id="75058"/>
    <lineage>
        <taxon>Eukaryota</taxon>
        <taxon>Discoba</taxon>
        <taxon>Euglenozoa</taxon>
        <taxon>Kinetoplastea</taxon>
        <taxon>Metakinetoplastina</taxon>
        <taxon>Eubodonida</taxon>
        <taxon>Bodonidae</taxon>
        <taxon>Bodo</taxon>
    </lineage>
</organism>
<dbReference type="Proteomes" id="UP000051952">
    <property type="component" value="Unassembled WGS sequence"/>
</dbReference>
<evidence type="ECO:0000313" key="1">
    <source>
        <dbReference type="EMBL" id="CUG86400.1"/>
    </source>
</evidence>
<protein>
    <submittedName>
        <fullName evidence="1">Uncharacterized protein</fullName>
    </submittedName>
</protein>